<evidence type="ECO:0000256" key="2">
    <source>
        <dbReference type="ARBA" id="ARBA00004727"/>
    </source>
</evidence>
<dbReference type="GO" id="GO:0009501">
    <property type="term" value="C:amyloplast"/>
    <property type="evidence" value="ECO:0007669"/>
    <property type="project" value="UniProtKB-SubCell"/>
</dbReference>
<feature type="compositionally biased region" description="Low complexity" evidence="12">
    <location>
        <begin position="149"/>
        <end position="164"/>
    </location>
</feature>
<name>A0AAW1QJ88_9CHLO</name>
<dbReference type="GO" id="GO:0010021">
    <property type="term" value="P:amylopectin biosynthetic process"/>
    <property type="evidence" value="ECO:0007669"/>
    <property type="project" value="UniProtKB-ARBA"/>
</dbReference>
<protein>
    <recommendedName>
        <fullName evidence="11">Starch synthase, chloroplastic/amyloplastic</fullName>
        <ecNumber evidence="11">2.4.1.-</ecNumber>
    </recommendedName>
</protein>
<dbReference type="EMBL" id="JALJOS010000037">
    <property type="protein sequence ID" value="KAK9821500.1"/>
    <property type="molecule type" value="Genomic_DNA"/>
</dbReference>
<evidence type="ECO:0000256" key="5">
    <source>
        <dbReference type="ARBA" id="ARBA00022640"/>
    </source>
</evidence>
<organism evidence="15 16">
    <name type="scientific">Apatococcus lobatus</name>
    <dbReference type="NCBI Taxonomy" id="904363"/>
    <lineage>
        <taxon>Eukaryota</taxon>
        <taxon>Viridiplantae</taxon>
        <taxon>Chlorophyta</taxon>
        <taxon>core chlorophytes</taxon>
        <taxon>Trebouxiophyceae</taxon>
        <taxon>Chlorellales</taxon>
        <taxon>Chlorellaceae</taxon>
        <taxon>Apatococcus</taxon>
    </lineage>
</organism>
<accession>A0AAW1QJ88</accession>
<comment type="caution">
    <text evidence="15">The sequence shown here is derived from an EMBL/GenBank/DDBJ whole genome shotgun (WGS) entry which is preliminary data.</text>
</comment>
<evidence type="ECO:0000313" key="16">
    <source>
        <dbReference type="Proteomes" id="UP001438707"/>
    </source>
</evidence>
<proteinExistence type="inferred from homology"/>
<keyword evidence="10 11" id="KW-0035">Amyloplast</keyword>
<evidence type="ECO:0000259" key="14">
    <source>
        <dbReference type="Pfam" id="PF08323"/>
    </source>
</evidence>
<evidence type="ECO:0000256" key="9">
    <source>
        <dbReference type="ARBA" id="ARBA00022946"/>
    </source>
</evidence>
<dbReference type="Pfam" id="PF08323">
    <property type="entry name" value="Glyco_transf_5"/>
    <property type="match status" value="1"/>
</dbReference>
<comment type="similarity">
    <text evidence="3 11">Belongs to the glycosyltransferase 1 family. Bacterial/plant glycogen synthase subfamily.</text>
</comment>
<dbReference type="SUPFAM" id="SSF53756">
    <property type="entry name" value="UDP-Glycosyltransferase/glycogen phosphorylase"/>
    <property type="match status" value="1"/>
</dbReference>
<evidence type="ECO:0000313" key="15">
    <source>
        <dbReference type="EMBL" id="KAK9821500.1"/>
    </source>
</evidence>
<dbReference type="CDD" id="cd03791">
    <property type="entry name" value="GT5_Glycogen_synthase_DULL1-like"/>
    <property type="match status" value="1"/>
</dbReference>
<evidence type="ECO:0000256" key="11">
    <source>
        <dbReference type="RuleBase" id="RU361232"/>
    </source>
</evidence>
<dbReference type="PANTHER" id="PTHR45825">
    <property type="entry name" value="GRANULE-BOUND STARCH SYNTHASE 1, CHLOROPLASTIC/AMYLOPLASTIC"/>
    <property type="match status" value="1"/>
</dbReference>
<keyword evidence="9" id="KW-0809">Transit peptide</keyword>
<gene>
    <name evidence="15" type="ORF">WJX74_004107</name>
</gene>
<evidence type="ECO:0000256" key="4">
    <source>
        <dbReference type="ARBA" id="ARBA00022528"/>
    </source>
</evidence>
<keyword evidence="16" id="KW-1185">Reference proteome</keyword>
<feature type="region of interest" description="Disordered" evidence="12">
    <location>
        <begin position="78"/>
        <end position="230"/>
    </location>
</feature>
<dbReference type="GO" id="GO:0009507">
    <property type="term" value="C:chloroplast"/>
    <property type="evidence" value="ECO:0007669"/>
    <property type="project" value="UniProtKB-SubCell"/>
</dbReference>
<comment type="catalytic activity">
    <reaction evidence="1">
        <text>[(1-&gt;4)-alpha-D-glucosyl](n) + ADP-alpha-D-glucose = [(1-&gt;4)-alpha-D-glucosyl](n+1) + ADP + H(+)</text>
        <dbReference type="Rhea" id="RHEA:18189"/>
        <dbReference type="Rhea" id="RHEA-COMP:9584"/>
        <dbReference type="Rhea" id="RHEA-COMP:9587"/>
        <dbReference type="ChEBI" id="CHEBI:15378"/>
        <dbReference type="ChEBI" id="CHEBI:15444"/>
        <dbReference type="ChEBI" id="CHEBI:57498"/>
        <dbReference type="ChEBI" id="CHEBI:456216"/>
        <dbReference type="EC" id="2.4.1.21"/>
    </reaction>
</comment>
<evidence type="ECO:0000256" key="12">
    <source>
        <dbReference type="SAM" id="MobiDB-lite"/>
    </source>
</evidence>
<keyword evidence="4 11" id="KW-0150">Chloroplast</keyword>
<evidence type="ECO:0000256" key="10">
    <source>
        <dbReference type="ARBA" id="ARBA00023234"/>
    </source>
</evidence>
<dbReference type="Pfam" id="PF00534">
    <property type="entry name" value="Glycos_transf_1"/>
    <property type="match status" value="1"/>
</dbReference>
<evidence type="ECO:0000256" key="6">
    <source>
        <dbReference type="ARBA" id="ARBA00022676"/>
    </source>
</evidence>
<evidence type="ECO:0000256" key="8">
    <source>
        <dbReference type="ARBA" id="ARBA00022922"/>
    </source>
</evidence>
<comment type="subcellular location">
    <subcellularLocation>
        <location evidence="11">Plastid</location>
        <location evidence="11">Chloroplast</location>
    </subcellularLocation>
    <subcellularLocation>
        <location evidence="11">Plastid</location>
        <location evidence="11">Amyloplast</location>
    </subcellularLocation>
</comment>
<feature type="compositionally biased region" description="Polar residues" evidence="12">
    <location>
        <begin position="92"/>
        <end position="112"/>
    </location>
</feature>
<feature type="domain" description="Glycosyl transferase family 1" evidence="13">
    <location>
        <begin position="540"/>
        <end position="683"/>
    </location>
</feature>
<comment type="pathway">
    <text evidence="2 11">Glycan biosynthesis; starch biosynthesis.</text>
</comment>
<dbReference type="InterPro" id="IPR013534">
    <property type="entry name" value="Starch_synth_cat_dom"/>
</dbReference>
<reference evidence="15 16" key="1">
    <citation type="journal article" date="2024" name="Nat. Commun.">
        <title>Phylogenomics reveals the evolutionary origins of lichenization in chlorophyte algae.</title>
        <authorList>
            <person name="Puginier C."/>
            <person name="Libourel C."/>
            <person name="Otte J."/>
            <person name="Skaloud P."/>
            <person name="Haon M."/>
            <person name="Grisel S."/>
            <person name="Petersen M."/>
            <person name="Berrin J.G."/>
            <person name="Delaux P.M."/>
            <person name="Dal Grande F."/>
            <person name="Keller J."/>
        </authorList>
    </citation>
    <scope>NUCLEOTIDE SEQUENCE [LARGE SCALE GENOMIC DNA]</scope>
    <source>
        <strain evidence="15 16">SAG 2145</strain>
    </source>
</reference>
<dbReference type="HAMAP" id="MF_00484">
    <property type="entry name" value="Glycogen_synth"/>
    <property type="match status" value="1"/>
</dbReference>
<dbReference type="Proteomes" id="UP001438707">
    <property type="component" value="Unassembled WGS sequence"/>
</dbReference>
<feature type="domain" description="Starch synthase catalytic" evidence="14">
    <location>
        <begin position="237"/>
        <end position="480"/>
    </location>
</feature>
<feature type="region of interest" description="Disordered" evidence="12">
    <location>
        <begin position="18"/>
        <end position="58"/>
    </location>
</feature>
<feature type="compositionally biased region" description="Basic and acidic residues" evidence="12">
    <location>
        <begin position="78"/>
        <end position="89"/>
    </location>
</feature>
<dbReference type="GO" id="GO:0009011">
    <property type="term" value="F:alpha-1,4-glucan glucosyltransferase (ADP-glucose donor) activity"/>
    <property type="evidence" value="ECO:0007669"/>
    <property type="project" value="UniProtKB-EC"/>
</dbReference>
<keyword evidence="8 11" id="KW-0750">Starch biosynthesis</keyword>
<dbReference type="InterPro" id="IPR011835">
    <property type="entry name" value="GS/SS"/>
</dbReference>
<dbReference type="GO" id="GO:0019252">
    <property type="term" value="P:starch biosynthetic process"/>
    <property type="evidence" value="ECO:0007669"/>
    <property type="project" value="UniProtKB-UniRule"/>
</dbReference>
<sequence>MASELAWQAAAQSFSGCFVTQRPRRAPADSSSASKQIRRRAQRCQKLSAAADRGASDQEMWQLHEELLAQLEDRKKRHTELLSKLEQDKGSPGNQQAATSKSRSPAPTSLTFQEREADQDELSQIEHQTEQLQQQMEDIPMSQRRLGYASSAAAPAASSREATALSPVQEPSQESRESARPSRQWEPSASPAQQARQSQQQPAAPLQPQQSQQQQQQVYEPEPVAEEPPLCGENQLNVVMVGIECAPWSKTGGLGDVMGALPKALKRRGHRVMAVAPRYASYAEGWETGVRIRYHIFGKDEEVGYFHGFIDGVDWVFIDHPCFHGREHDIYGGSRQDIQFRCALLCKAAIEAPWHVPCGGSVYGDNNLVYLANDWHTALLPVYLQVHYREHNKLTFARSVFVIHNIAHQGRGPMDEVNPMEIPGHHHDLFRLYDPIGGEHMNIMKAAFITSHRIVAVSHGYAWECQTQEGGWGLDNTLREHSWKLRGIVNGIDYTEWSPTCDLNLQSDGYQNYNVSSMREGKAACKRALQREMGLPEDPNIPMLGFVGRLDYQKGVDLIRDSYDWMMGEGVQLIMLGSGRGDLEDSLREMEANRHGQCRGWVGFSSAMAHRITAACDILLMPSRFEPCGLNQLYAMAYGTVPVVHAVGGLRDTVQNYNPYENTGTGWSFQWADGGAFREAIGNALYTYRSYRESFDGIARRGMESDLSWDKSAEQYEEVLVAAKYQW</sequence>
<dbReference type="FunFam" id="3.40.50.2000:FF:000048">
    <property type="entry name" value="Starch synthase, chloroplastic/amyloplastic"/>
    <property type="match status" value="1"/>
</dbReference>
<feature type="compositionally biased region" description="Low complexity" evidence="12">
    <location>
        <begin position="187"/>
        <end position="222"/>
    </location>
</feature>
<keyword evidence="7" id="KW-0808">Transferase</keyword>
<dbReference type="Gene3D" id="3.40.50.2000">
    <property type="entry name" value="Glycogen Phosphorylase B"/>
    <property type="match status" value="2"/>
</dbReference>
<keyword evidence="6 11" id="KW-0328">Glycosyltransferase</keyword>
<evidence type="ECO:0000259" key="13">
    <source>
        <dbReference type="Pfam" id="PF00534"/>
    </source>
</evidence>
<dbReference type="AlphaFoldDB" id="A0AAW1QJ88"/>
<dbReference type="EC" id="2.4.1.-" evidence="11"/>
<dbReference type="PANTHER" id="PTHR45825:SF2">
    <property type="entry name" value="STARCH SYNTHASE 2, CHLOROPLASTIC_AMYLOPLASTIC"/>
    <property type="match status" value="1"/>
</dbReference>
<dbReference type="GO" id="GO:0004373">
    <property type="term" value="F:alpha-1,4-glucan glucosyltransferase (UDP-glucose donor) activity"/>
    <property type="evidence" value="ECO:0007669"/>
    <property type="project" value="InterPro"/>
</dbReference>
<dbReference type="InterPro" id="IPR001296">
    <property type="entry name" value="Glyco_trans_1"/>
</dbReference>
<evidence type="ECO:0000256" key="1">
    <source>
        <dbReference type="ARBA" id="ARBA00001478"/>
    </source>
</evidence>
<keyword evidence="5" id="KW-0934">Plastid</keyword>
<dbReference type="NCBIfam" id="TIGR02095">
    <property type="entry name" value="glgA"/>
    <property type="match status" value="1"/>
</dbReference>
<evidence type="ECO:0000256" key="7">
    <source>
        <dbReference type="ARBA" id="ARBA00022679"/>
    </source>
</evidence>
<evidence type="ECO:0000256" key="3">
    <source>
        <dbReference type="ARBA" id="ARBA00010281"/>
    </source>
</evidence>